<organism evidence="6 7">
    <name type="scientific">Ktedonobacter robiniae</name>
    <dbReference type="NCBI Taxonomy" id="2778365"/>
    <lineage>
        <taxon>Bacteria</taxon>
        <taxon>Bacillati</taxon>
        <taxon>Chloroflexota</taxon>
        <taxon>Ktedonobacteria</taxon>
        <taxon>Ktedonobacterales</taxon>
        <taxon>Ktedonobacteraceae</taxon>
        <taxon>Ktedonobacter</taxon>
    </lineage>
</organism>
<dbReference type="InterPro" id="IPR042081">
    <property type="entry name" value="RNA_2'-PTrans_C"/>
</dbReference>
<dbReference type="RefSeq" id="WP_201369626.1">
    <property type="nucleotide sequence ID" value="NZ_BNJG01000001.1"/>
</dbReference>
<dbReference type="Gene3D" id="1.10.10.970">
    <property type="entry name" value="RNA 2'-phosphotransferase, Tpt1/KptA family, N-terminal domain"/>
    <property type="match status" value="1"/>
</dbReference>
<dbReference type="Proteomes" id="UP000654345">
    <property type="component" value="Unassembled WGS sequence"/>
</dbReference>
<keyword evidence="7" id="KW-1185">Reference proteome</keyword>
<reference evidence="6 7" key="1">
    <citation type="journal article" date="2021" name="Int. J. Syst. Evol. Microbiol.">
        <title>Reticulibacter mediterranei gen. nov., sp. nov., within the new family Reticulibacteraceae fam. nov., and Ktedonospora formicarum gen. nov., sp. nov., Ktedonobacter robiniae sp. nov., Dictyobacter formicarum sp. nov. and Dictyobacter arantiisoli sp. nov., belonging to the class Ktedonobacteria.</title>
        <authorList>
            <person name="Yabe S."/>
            <person name="Zheng Y."/>
            <person name="Wang C.M."/>
            <person name="Sakai Y."/>
            <person name="Abe K."/>
            <person name="Yokota A."/>
            <person name="Donadio S."/>
            <person name="Cavaletti L."/>
            <person name="Monciardini P."/>
        </authorList>
    </citation>
    <scope>NUCLEOTIDE SEQUENCE [LARGE SCALE GENOMIC DNA]</scope>
    <source>
        <strain evidence="6 7">SOSP1-30</strain>
    </source>
</reference>
<dbReference type="Gene3D" id="3.20.170.30">
    <property type="match status" value="1"/>
</dbReference>
<sequence>MEKHLVQLSKTMAYVLRHDPQSHGLTLDAEGWVSLKDLLAALRQQRSYWATLKEADLLAVLEQSEKQRFEVHNGKIRAYYGHSVPTKVEKQPATPPEILYHGTTPQAANLIEGRGLSPMKRQYVHLSADEETALVVARRRTNHPIILKVHARKAEANGVRFYLGNDMVWLAEPIPSDYIQFG</sequence>
<dbReference type="PANTHER" id="PTHR12684">
    <property type="entry name" value="PUTATIVE PHOSPHOTRANSFERASE"/>
    <property type="match status" value="1"/>
</dbReference>
<accession>A0ABQ3UJ48</accession>
<keyword evidence="2 5" id="KW-0808">Transferase</keyword>
<dbReference type="InterPro" id="IPR002745">
    <property type="entry name" value="Ptrans_KptA/Tpt1"/>
</dbReference>
<dbReference type="SUPFAM" id="SSF56399">
    <property type="entry name" value="ADP-ribosylation"/>
    <property type="match status" value="1"/>
</dbReference>
<evidence type="ECO:0000256" key="5">
    <source>
        <dbReference type="HAMAP-Rule" id="MF_00299"/>
    </source>
</evidence>
<name>A0ABQ3UJ48_9CHLR</name>
<dbReference type="EC" id="2.7.1.-" evidence="5"/>
<protein>
    <recommendedName>
        <fullName evidence="5">Probable RNA 2'-phosphotransferase</fullName>
        <ecNumber evidence="5">2.7.1.-</ecNumber>
    </recommendedName>
</protein>
<comment type="function">
    <text evidence="4 5">Removes the 2'-phosphate from RNA via an intermediate in which the phosphate is ADP-ribosylated by NAD followed by a presumed transesterification to release the RNA and generate ADP-ribose 1''-2''-cyclic phosphate (APPR&gt;P). May function as an ADP-ribosylase.</text>
</comment>
<evidence type="ECO:0000256" key="2">
    <source>
        <dbReference type="ARBA" id="ARBA00022679"/>
    </source>
</evidence>
<evidence type="ECO:0000313" key="7">
    <source>
        <dbReference type="Proteomes" id="UP000654345"/>
    </source>
</evidence>
<dbReference type="InterPro" id="IPR042080">
    <property type="entry name" value="RNA_2'-PTrans_N"/>
</dbReference>
<gene>
    <name evidence="5 6" type="primary">kptA</name>
    <name evidence="6" type="ORF">KSB_12290</name>
</gene>
<dbReference type="HAMAP" id="MF_00299">
    <property type="entry name" value="KptA"/>
    <property type="match status" value="1"/>
</dbReference>
<keyword evidence="3 5" id="KW-0520">NAD</keyword>
<proteinExistence type="inferred from homology"/>
<comment type="caution">
    <text evidence="6">The sequence shown here is derived from an EMBL/GenBank/DDBJ whole genome shotgun (WGS) entry which is preliminary data.</text>
</comment>
<evidence type="ECO:0000256" key="3">
    <source>
        <dbReference type="ARBA" id="ARBA00023027"/>
    </source>
</evidence>
<comment type="similarity">
    <text evidence="1 5">Belongs to the KptA/TPT1 family.</text>
</comment>
<evidence type="ECO:0000256" key="4">
    <source>
        <dbReference type="ARBA" id="ARBA00025212"/>
    </source>
</evidence>
<dbReference type="InterPro" id="IPR022928">
    <property type="entry name" value="RNA_2'-PTrans_KptA"/>
</dbReference>
<evidence type="ECO:0000313" key="6">
    <source>
        <dbReference type="EMBL" id="GHO52754.1"/>
    </source>
</evidence>
<dbReference type="PANTHER" id="PTHR12684:SF2">
    <property type="entry name" value="TRNA 2'-PHOSPHOTRANSFERASE 1"/>
    <property type="match status" value="1"/>
</dbReference>
<evidence type="ECO:0000256" key="1">
    <source>
        <dbReference type="ARBA" id="ARBA00009836"/>
    </source>
</evidence>
<dbReference type="Pfam" id="PF01885">
    <property type="entry name" value="PTS_2-RNA"/>
    <property type="match status" value="1"/>
</dbReference>
<dbReference type="EMBL" id="BNJG01000001">
    <property type="protein sequence ID" value="GHO52754.1"/>
    <property type="molecule type" value="Genomic_DNA"/>
</dbReference>